<dbReference type="PANTHER" id="PTHR42939">
    <property type="entry name" value="ABC TRANSPORTER ATP-BINDING PROTEIN ALBC-RELATED"/>
    <property type="match status" value="1"/>
</dbReference>
<dbReference type="Proteomes" id="UP001501166">
    <property type="component" value="Unassembled WGS sequence"/>
</dbReference>
<keyword evidence="1" id="KW-0813">Transport</keyword>
<dbReference type="Pfam" id="PF00005">
    <property type="entry name" value="ABC_tran"/>
    <property type="match status" value="1"/>
</dbReference>
<proteinExistence type="predicted"/>
<accession>A0ABP3H183</accession>
<keyword evidence="6" id="KW-1185">Reference proteome</keyword>
<reference evidence="6" key="1">
    <citation type="journal article" date="2019" name="Int. J. Syst. Evol. Microbiol.">
        <title>The Global Catalogue of Microorganisms (GCM) 10K type strain sequencing project: providing services to taxonomists for standard genome sequencing and annotation.</title>
        <authorList>
            <consortium name="The Broad Institute Genomics Platform"/>
            <consortium name="The Broad Institute Genome Sequencing Center for Infectious Disease"/>
            <person name="Wu L."/>
            <person name="Ma J."/>
        </authorList>
    </citation>
    <scope>NUCLEOTIDE SEQUENCE [LARGE SCALE GENOMIC DNA]</scope>
    <source>
        <strain evidence="6">JCM 12662</strain>
    </source>
</reference>
<dbReference type="InterPro" id="IPR003593">
    <property type="entry name" value="AAA+_ATPase"/>
</dbReference>
<keyword evidence="2" id="KW-0547">Nucleotide-binding</keyword>
<name>A0ABP3H183_9LACT</name>
<dbReference type="PANTHER" id="PTHR42939:SF1">
    <property type="entry name" value="ABC TRANSPORTER ATP-BINDING PROTEIN ALBC-RELATED"/>
    <property type="match status" value="1"/>
</dbReference>
<dbReference type="InterPro" id="IPR003439">
    <property type="entry name" value="ABC_transporter-like_ATP-bd"/>
</dbReference>
<protein>
    <submittedName>
        <fullName evidence="5">ABC transporter ATP-binding protein</fullName>
    </submittedName>
</protein>
<comment type="caution">
    <text evidence="5">The sequence shown here is derived from an EMBL/GenBank/DDBJ whole genome shotgun (WGS) entry which is preliminary data.</text>
</comment>
<sequence length="236" mass="26767">MNRLKLELRDIQKSFGNQAVLKGCSYTFEQGNIYGLLGRNGAGKTTLFNILYEEMKKDSGTFTLHIEGEERAVEPEDIGMVFTDNYLPEFLTGYEFVSFFLDLHKQENQLSVDEYLNIVSIDEESRHRIIKTYSSGMQSKLSLLTVIITQPKIILLDEPLTAVDVVSGIELKQLFMNLKSESIIILSTHMLQLAEDMCDELVLLKGGLLSSMEDFRSEEQFEKQIIKALSEESSAS</sequence>
<dbReference type="InterPro" id="IPR051782">
    <property type="entry name" value="ABC_Transporter_VariousFunc"/>
</dbReference>
<dbReference type="Gene3D" id="3.40.50.300">
    <property type="entry name" value="P-loop containing nucleotide triphosphate hydrolases"/>
    <property type="match status" value="1"/>
</dbReference>
<dbReference type="InterPro" id="IPR027417">
    <property type="entry name" value="P-loop_NTPase"/>
</dbReference>
<dbReference type="PROSITE" id="PS50893">
    <property type="entry name" value="ABC_TRANSPORTER_2"/>
    <property type="match status" value="1"/>
</dbReference>
<organism evidence="5 6">
    <name type="scientific">Alkalibacterium iburiense</name>
    <dbReference type="NCBI Taxonomy" id="290589"/>
    <lineage>
        <taxon>Bacteria</taxon>
        <taxon>Bacillati</taxon>
        <taxon>Bacillota</taxon>
        <taxon>Bacilli</taxon>
        <taxon>Lactobacillales</taxon>
        <taxon>Carnobacteriaceae</taxon>
        <taxon>Alkalibacterium</taxon>
    </lineage>
</organism>
<dbReference type="InterPro" id="IPR017871">
    <property type="entry name" value="ABC_transporter-like_CS"/>
</dbReference>
<evidence type="ECO:0000256" key="2">
    <source>
        <dbReference type="ARBA" id="ARBA00022741"/>
    </source>
</evidence>
<feature type="domain" description="ABC transporter" evidence="4">
    <location>
        <begin position="6"/>
        <end position="231"/>
    </location>
</feature>
<dbReference type="GO" id="GO:0005524">
    <property type="term" value="F:ATP binding"/>
    <property type="evidence" value="ECO:0007669"/>
    <property type="project" value="UniProtKB-KW"/>
</dbReference>
<evidence type="ECO:0000313" key="5">
    <source>
        <dbReference type="EMBL" id="GAA0358508.1"/>
    </source>
</evidence>
<keyword evidence="3 5" id="KW-0067">ATP-binding</keyword>
<evidence type="ECO:0000256" key="3">
    <source>
        <dbReference type="ARBA" id="ARBA00022840"/>
    </source>
</evidence>
<dbReference type="CDD" id="cd03230">
    <property type="entry name" value="ABC_DR_subfamily_A"/>
    <property type="match status" value="1"/>
</dbReference>
<evidence type="ECO:0000313" key="6">
    <source>
        <dbReference type="Proteomes" id="UP001501166"/>
    </source>
</evidence>
<dbReference type="SUPFAM" id="SSF52540">
    <property type="entry name" value="P-loop containing nucleoside triphosphate hydrolases"/>
    <property type="match status" value="1"/>
</dbReference>
<dbReference type="EMBL" id="BAAACW010000055">
    <property type="protein sequence ID" value="GAA0358508.1"/>
    <property type="molecule type" value="Genomic_DNA"/>
</dbReference>
<evidence type="ECO:0000256" key="1">
    <source>
        <dbReference type="ARBA" id="ARBA00022448"/>
    </source>
</evidence>
<gene>
    <name evidence="5" type="ORF">GCM10008932_09020</name>
</gene>
<dbReference type="PROSITE" id="PS00211">
    <property type="entry name" value="ABC_TRANSPORTER_1"/>
    <property type="match status" value="1"/>
</dbReference>
<evidence type="ECO:0000259" key="4">
    <source>
        <dbReference type="PROSITE" id="PS50893"/>
    </source>
</evidence>
<dbReference type="SMART" id="SM00382">
    <property type="entry name" value="AAA"/>
    <property type="match status" value="1"/>
</dbReference>